<sequence length="84" mass="9458">MPAMYSKSADPMPATTVPTTSDMLRIWSADRCVQHSSARVYLLWIKWFRVYRVMGQTLPVSDSILYSLAIRLSTCVVMGVVSLT</sequence>
<dbReference type="EMBL" id="SMAJ01000003">
    <property type="protein sequence ID" value="TCT09611.1"/>
    <property type="molecule type" value="Genomic_DNA"/>
</dbReference>
<dbReference type="Proteomes" id="UP000295525">
    <property type="component" value="Unassembled WGS sequence"/>
</dbReference>
<accession>A0A4R3M7Y3</accession>
<gene>
    <name evidence="1" type="ORF">EDC26_103230</name>
</gene>
<name>A0A4R3M7Y3_9BURK</name>
<comment type="caution">
    <text evidence="1">The sequence shown here is derived from an EMBL/GenBank/DDBJ whole genome shotgun (WGS) entry which is preliminary data.</text>
</comment>
<organism evidence="1 2">
    <name type="scientific">Paralcaligenes ureilyticus</name>
    <dbReference type="NCBI Taxonomy" id="627131"/>
    <lineage>
        <taxon>Bacteria</taxon>
        <taxon>Pseudomonadati</taxon>
        <taxon>Pseudomonadota</taxon>
        <taxon>Betaproteobacteria</taxon>
        <taxon>Burkholderiales</taxon>
        <taxon>Alcaligenaceae</taxon>
        <taxon>Paralcaligenes</taxon>
    </lineage>
</organism>
<evidence type="ECO:0000313" key="1">
    <source>
        <dbReference type="EMBL" id="TCT09611.1"/>
    </source>
</evidence>
<reference evidence="1 2" key="1">
    <citation type="submission" date="2019-03" db="EMBL/GenBank/DDBJ databases">
        <title>Genomic Encyclopedia of Type Strains, Phase IV (KMG-IV): sequencing the most valuable type-strain genomes for metagenomic binning, comparative biology and taxonomic classification.</title>
        <authorList>
            <person name="Goeker M."/>
        </authorList>
    </citation>
    <scope>NUCLEOTIDE SEQUENCE [LARGE SCALE GENOMIC DNA]</scope>
    <source>
        <strain evidence="1 2">DSM 24591</strain>
    </source>
</reference>
<protein>
    <submittedName>
        <fullName evidence="1">Uncharacterized protein</fullName>
    </submittedName>
</protein>
<evidence type="ECO:0000313" key="2">
    <source>
        <dbReference type="Proteomes" id="UP000295525"/>
    </source>
</evidence>
<keyword evidence="2" id="KW-1185">Reference proteome</keyword>
<proteinExistence type="predicted"/>
<dbReference type="AlphaFoldDB" id="A0A4R3M7Y3"/>